<evidence type="ECO:0000256" key="14">
    <source>
        <dbReference type="PROSITE-ProRule" id="PRU00409"/>
    </source>
</evidence>
<dbReference type="RefSeq" id="WP_072895498.1">
    <property type="nucleotide sequence ID" value="NZ_FQVM01000011.1"/>
</dbReference>
<dbReference type="InterPro" id="IPR011761">
    <property type="entry name" value="ATP-grasp"/>
</dbReference>
<dbReference type="InterPro" id="IPR020561">
    <property type="entry name" value="PRibGlycinamid_synth_ATP-grasp"/>
</dbReference>
<dbReference type="OrthoDB" id="9807240at2"/>
<comment type="pathway">
    <text evidence="2 13">Purine metabolism; IMP biosynthesis via de novo pathway; N(1)-(5-phospho-D-ribosyl)glycinamide from 5-phospho-alpha-D-ribose 1-diphosphate: step 2/2.</text>
</comment>
<dbReference type="GO" id="GO:0004637">
    <property type="term" value="F:phosphoribosylamine-glycine ligase activity"/>
    <property type="evidence" value="ECO:0007669"/>
    <property type="project" value="UniProtKB-UniRule"/>
</dbReference>
<keyword evidence="5" id="KW-0479">Metal-binding</keyword>
<dbReference type="PANTHER" id="PTHR43472:SF1">
    <property type="entry name" value="PHOSPHORIBOSYLAMINE--GLYCINE LIGASE, CHLOROPLASTIC"/>
    <property type="match status" value="1"/>
</dbReference>
<dbReference type="Pfam" id="PF01071">
    <property type="entry name" value="GARS_A"/>
    <property type="match status" value="1"/>
</dbReference>
<dbReference type="Pfam" id="PF02843">
    <property type="entry name" value="GARS_C"/>
    <property type="match status" value="1"/>
</dbReference>
<dbReference type="STRING" id="1533.SAMN05443638_11126"/>
<dbReference type="InterPro" id="IPR037123">
    <property type="entry name" value="PRibGlycinamide_synth_C_sf"/>
</dbReference>
<dbReference type="InterPro" id="IPR000115">
    <property type="entry name" value="PRibGlycinamide_synth"/>
</dbReference>
<keyword evidence="6 14" id="KW-0547">Nucleotide-binding</keyword>
<dbReference type="SMART" id="SM01210">
    <property type="entry name" value="GARS_C"/>
    <property type="match status" value="1"/>
</dbReference>
<dbReference type="GO" id="GO:0046872">
    <property type="term" value="F:metal ion binding"/>
    <property type="evidence" value="ECO:0007669"/>
    <property type="project" value="UniProtKB-KW"/>
</dbReference>
<evidence type="ECO:0000256" key="13">
    <source>
        <dbReference type="HAMAP-Rule" id="MF_00138"/>
    </source>
</evidence>
<dbReference type="GO" id="GO:0006189">
    <property type="term" value="P:'de novo' IMP biosynthetic process"/>
    <property type="evidence" value="ECO:0007669"/>
    <property type="project" value="UniProtKB-UniRule"/>
</dbReference>
<keyword evidence="9" id="KW-0464">Manganese</keyword>
<keyword evidence="17" id="KW-1185">Reference proteome</keyword>
<feature type="domain" description="ATP-grasp" evidence="15">
    <location>
        <begin position="107"/>
        <end position="313"/>
    </location>
</feature>
<proteinExistence type="inferred from homology"/>
<keyword evidence="4 13" id="KW-0436">Ligase</keyword>
<dbReference type="FunFam" id="3.40.50.20:FF:000006">
    <property type="entry name" value="Phosphoribosylamine--glycine ligase, chloroplastic"/>
    <property type="match status" value="1"/>
</dbReference>
<dbReference type="UniPathway" id="UPA00074">
    <property type="reaction ID" value="UER00125"/>
</dbReference>
<keyword evidence="8 14" id="KW-0067">ATP-binding</keyword>
<evidence type="ECO:0000256" key="10">
    <source>
        <dbReference type="ARBA" id="ARBA00038345"/>
    </source>
</evidence>
<evidence type="ECO:0000256" key="8">
    <source>
        <dbReference type="ARBA" id="ARBA00022840"/>
    </source>
</evidence>
<evidence type="ECO:0000256" key="9">
    <source>
        <dbReference type="ARBA" id="ARBA00023211"/>
    </source>
</evidence>
<evidence type="ECO:0000259" key="15">
    <source>
        <dbReference type="PROSITE" id="PS50975"/>
    </source>
</evidence>
<evidence type="ECO:0000256" key="6">
    <source>
        <dbReference type="ARBA" id="ARBA00022741"/>
    </source>
</evidence>
<evidence type="ECO:0000313" key="16">
    <source>
        <dbReference type="EMBL" id="SHE77916.1"/>
    </source>
</evidence>
<dbReference type="PANTHER" id="PTHR43472">
    <property type="entry name" value="PHOSPHORIBOSYLAMINE--GLYCINE LIGASE"/>
    <property type="match status" value="1"/>
</dbReference>
<evidence type="ECO:0000256" key="3">
    <source>
        <dbReference type="ARBA" id="ARBA00013255"/>
    </source>
</evidence>
<comment type="similarity">
    <text evidence="10 13">Belongs to the GARS family.</text>
</comment>
<dbReference type="Gene3D" id="3.40.50.20">
    <property type="match status" value="1"/>
</dbReference>
<dbReference type="Proteomes" id="UP000184035">
    <property type="component" value="Unassembled WGS sequence"/>
</dbReference>
<dbReference type="SUPFAM" id="SSF51246">
    <property type="entry name" value="Rudiment single hybrid motif"/>
    <property type="match status" value="1"/>
</dbReference>
<sequence>MKVLIIGSGGREHAIAWKLSKEDDIEKIYVSPGNGGTALENKCENISLNSNKDLIEFAKKEKIDFTIVGPEEPLINGIVDDFKSKGLKIFGPDKKGAALEGSKAYAKEFMEKYEIKTAKYKTFINLKEGLKYLEETEYPIVIKADGIAAGKGVIICRDKESGKDTLRDFMEKDIFKGAGKKVVIEEFLEGVEASILTVTDGKTIIPFISAKDHKQVYDGDRGPNTGGMGVICPNPYVTEEVMKEFKEKIMNPTLKGLKIENINFIGNIFFGIMITKKGVYLLEYNVRMGDPETEAILPLMRTNLSTIIINSLEENLENITIEWEKEASINVMLCSEGYPKSYKKGKIIEINPIDTGKIFISGAILKDNKLVTSGGRVLSLTVKNKNFNYAREECYENINKIKFNGVYFRKDIGKKVNN</sequence>
<evidence type="ECO:0000256" key="12">
    <source>
        <dbReference type="ARBA" id="ARBA00042864"/>
    </source>
</evidence>
<dbReference type="InterPro" id="IPR020560">
    <property type="entry name" value="PRibGlycinamide_synth_C-dom"/>
</dbReference>
<dbReference type="GO" id="GO:0009113">
    <property type="term" value="P:purine nucleobase biosynthetic process"/>
    <property type="evidence" value="ECO:0007669"/>
    <property type="project" value="InterPro"/>
</dbReference>
<dbReference type="InterPro" id="IPR016185">
    <property type="entry name" value="PreATP-grasp_dom_sf"/>
</dbReference>
<reference evidence="16 17" key="1">
    <citation type="submission" date="2016-11" db="EMBL/GenBank/DDBJ databases">
        <authorList>
            <person name="Jaros S."/>
            <person name="Januszkiewicz K."/>
            <person name="Wedrychowicz H."/>
        </authorList>
    </citation>
    <scope>NUCLEOTIDE SEQUENCE [LARGE SCALE GENOMIC DNA]</scope>
    <source>
        <strain evidence="16 17">DSM 2631</strain>
    </source>
</reference>
<dbReference type="HAMAP" id="MF_00138">
    <property type="entry name" value="GARS"/>
    <property type="match status" value="1"/>
</dbReference>
<evidence type="ECO:0000256" key="2">
    <source>
        <dbReference type="ARBA" id="ARBA00005174"/>
    </source>
</evidence>
<organism evidence="16 17">
    <name type="scientific">Clostridium fallax</name>
    <dbReference type="NCBI Taxonomy" id="1533"/>
    <lineage>
        <taxon>Bacteria</taxon>
        <taxon>Bacillati</taxon>
        <taxon>Bacillota</taxon>
        <taxon>Clostridia</taxon>
        <taxon>Eubacteriales</taxon>
        <taxon>Clostridiaceae</taxon>
        <taxon>Clostridium</taxon>
    </lineage>
</organism>
<comment type="catalytic activity">
    <reaction evidence="13">
        <text>5-phospho-beta-D-ribosylamine + glycine + ATP = N(1)-(5-phospho-beta-D-ribosyl)glycinamide + ADP + phosphate + H(+)</text>
        <dbReference type="Rhea" id="RHEA:17453"/>
        <dbReference type="ChEBI" id="CHEBI:15378"/>
        <dbReference type="ChEBI" id="CHEBI:30616"/>
        <dbReference type="ChEBI" id="CHEBI:43474"/>
        <dbReference type="ChEBI" id="CHEBI:57305"/>
        <dbReference type="ChEBI" id="CHEBI:58681"/>
        <dbReference type="ChEBI" id="CHEBI:143788"/>
        <dbReference type="ChEBI" id="CHEBI:456216"/>
        <dbReference type="EC" id="6.3.4.13"/>
    </reaction>
</comment>
<dbReference type="InterPro" id="IPR020562">
    <property type="entry name" value="PRibGlycinamide_synth_N"/>
</dbReference>
<dbReference type="SUPFAM" id="SSF52440">
    <property type="entry name" value="PreATP-grasp domain"/>
    <property type="match status" value="1"/>
</dbReference>
<dbReference type="NCBIfam" id="TIGR00877">
    <property type="entry name" value="purD"/>
    <property type="match status" value="1"/>
</dbReference>
<evidence type="ECO:0000256" key="7">
    <source>
        <dbReference type="ARBA" id="ARBA00022755"/>
    </source>
</evidence>
<dbReference type="SMART" id="SM01209">
    <property type="entry name" value="GARS_A"/>
    <property type="match status" value="1"/>
</dbReference>
<dbReference type="AlphaFoldDB" id="A0A1M4W9K6"/>
<protein>
    <recommendedName>
        <fullName evidence="3 13">Phosphoribosylamine--glycine ligase</fullName>
        <ecNumber evidence="3 13">6.3.4.13</ecNumber>
    </recommendedName>
    <alternativeName>
        <fullName evidence="13">GARS</fullName>
    </alternativeName>
    <alternativeName>
        <fullName evidence="11 13">Glycinamide ribonucleotide synthetase</fullName>
    </alternativeName>
    <alternativeName>
        <fullName evidence="12 13">Phosphoribosylglycinamide synthetase</fullName>
    </alternativeName>
</protein>
<dbReference type="EMBL" id="FQVM01000011">
    <property type="protein sequence ID" value="SHE77916.1"/>
    <property type="molecule type" value="Genomic_DNA"/>
</dbReference>
<dbReference type="Gene3D" id="3.30.470.20">
    <property type="entry name" value="ATP-grasp fold, B domain"/>
    <property type="match status" value="1"/>
</dbReference>
<dbReference type="InterPro" id="IPR013815">
    <property type="entry name" value="ATP_grasp_subdomain_1"/>
</dbReference>
<gene>
    <name evidence="13" type="primary">purD</name>
    <name evidence="16" type="ORF">SAMN05443638_11126</name>
</gene>
<evidence type="ECO:0000256" key="4">
    <source>
        <dbReference type="ARBA" id="ARBA00022598"/>
    </source>
</evidence>
<dbReference type="EC" id="6.3.4.13" evidence="3 13"/>
<evidence type="ECO:0000256" key="11">
    <source>
        <dbReference type="ARBA" id="ARBA00042242"/>
    </source>
</evidence>
<evidence type="ECO:0000256" key="5">
    <source>
        <dbReference type="ARBA" id="ARBA00022723"/>
    </source>
</evidence>
<dbReference type="PROSITE" id="PS50975">
    <property type="entry name" value="ATP_GRASP"/>
    <property type="match status" value="1"/>
</dbReference>
<dbReference type="InterPro" id="IPR011054">
    <property type="entry name" value="Rudment_hybrid_motif"/>
</dbReference>
<accession>A0A1M4W9K6</accession>
<evidence type="ECO:0000256" key="1">
    <source>
        <dbReference type="ARBA" id="ARBA00001936"/>
    </source>
</evidence>
<dbReference type="SUPFAM" id="SSF56059">
    <property type="entry name" value="Glutathione synthetase ATP-binding domain-like"/>
    <property type="match status" value="1"/>
</dbReference>
<dbReference type="Gene3D" id="3.30.1490.20">
    <property type="entry name" value="ATP-grasp fold, A domain"/>
    <property type="match status" value="1"/>
</dbReference>
<dbReference type="Pfam" id="PF02844">
    <property type="entry name" value="GARS_N"/>
    <property type="match status" value="1"/>
</dbReference>
<keyword evidence="7 13" id="KW-0658">Purine biosynthesis</keyword>
<comment type="cofactor">
    <cofactor evidence="1">
        <name>Mn(2+)</name>
        <dbReference type="ChEBI" id="CHEBI:29035"/>
    </cofactor>
</comment>
<dbReference type="Gene3D" id="3.90.600.10">
    <property type="entry name" value="Phosphoribosylglycinamide synthetase, C-terminal domain"/>
    <property type="match status" value="1"/>
</dbReference>
<name>A0A1M4W9K6_9CLOT</name>
<dbReference type="GO" id="GO:0005524">
    <property type="term" value="F:ATP binding"/>
    <property type="evidence" value="ECO:0007669"/>
    <property type="project" value="UniProtKB-UniRule"/>
</dbReference>
<evidence type="ECO:0000313" key="17">
    <source>
        <dbReference type="Proteomes" id="UP000184035"/>
    </source>
</evidence>